<gene>
    <name evidence="1" type="ORF">M0R45_019227</name>
</gene>
<keyword evidence="2" id="KW-1185">Reference proteome</keyword>
<comment type="caution">
    <text evidence="1">The sequence shown here is derived from an EMBL/GenBank/DDBJ whole genome shotgun (WGS) entry which is preliminary data.</text>
</comment>
<evidence type="ECO:0000313" key="2">
    <source>
        <dbReference type="Proteomes" id="UP001457282"/>
    </source>
</evidence>
<organism evidence="1 2">
    <name type="scientific">Rubus argutus</name>
    <name type="common">Southern blackberry</name>
    <dbReference type="NCBI Taxonomy" id="59490"/>
    <lineage>
        <taxon>Eukaryota</taxon>
        <taxon>Viridiplantae</taxon>
        <taxon>Streptophyta</taxon>
        <taxon>Embryophyta</taxon>
        <taxon>Tracheophyta</taxon>
        <taxon>Spermatophyta</taxon>
        <taxon>Magnoliopsida</taxon>
        <taxon>eudicotyledons</taxon>
        <taxon>Gunneridae</taxon>
        <taxon>Pentapetalae</taxon>
        <taxon>rosids</taxon>
        <taxon>fabids</taxon>
        <taxon>Rosales</taxon>
        <taxon>Rosaceae</taxon>
        <taxon>Rosoideae</taxon>
        <taxon>Rosoideae incertae sedis</taxon>
        <taxon>Rubus</taxon>
    </lineage>
</organism>
<dbReference type="AlphaFoldDB" id="A0AAW1X6R0"/>
<reference evidence="1 2" key="1">
    <citation type="journal article" date="2023" name="G3 (Bethesda)">
        <title>A chromosome-length genome assembly and annotation of blackberry (Rubus argutus, cv. 'Hillquist').</title>
        <authorList>
            <person name="Bruna T."/>
            <person name="Aryal R."/>
            <person name="Dudchenko O."/>
            <person name="Sargent D.J."/>
            <person name="Mead D."/>
            <person name="Buti M."/>
            <person name="Cavallini A."/>
            <person name="Hytonen T."/>
            <person name="Andres J."/>
            <person name="Pham M."/>
            <person name="Weisz D."/>
            <person name="Mascagni F."/>
            <person name="Usai G."/>
            <person name="Natali L."/>
            <person name="Bassil N."/>
            <person name="Fernandez G.E."/>
            <person name="Lomsadze A."/>
            <person name="Armour M."/>
            <person name="Olukolu B."/>
            <person name="Poorten T."/>
            <person name="Britton C."/>
            <person name="Davik J."/>
            <person name="Ashrafi H."/>
            <person name="Aiden E.L."/>
            <person name="Borodovsky M."/>
            <person name="Worthington M."/>
        </authorList>
    </citation>
    <scope>NUCLEOTIDE SEQUENCE [LARGE SCALE GENOMIC DNA]</scope>
    <source>
        <strain evidence="1">PI 553951</strain>
    </source>
</reference>
<accession>A0AAW1X6R0</accession>
<dbReference type="Proteomes" id="UP001457282">
    <property type="component" value="Unassembled WGS sequence"/>
</dbReference>
<name>A0AAW1X6R0_RUBAR</name>
<sequence length="125" mass="13990">MEARLQTRGCSSSDLFSSVDPNFWIKPRLLASSSSYGDCRWVGMSLQLDKAMKECQCGYYARILVNIDLSISRSSNFSHGGKRSSPPQFHPHTYNPCISNTLIPVSLSDSDQTHRQLSESTQIQT</sequence>
<proteinExistence type="predicted"/>
<protein>
    <submittedName>
        <fullName evidence="1">Uncharacterized protein</fullName>
    </submittedName>
</protein>
<evidence type="ECO:0000313" key="1">
    <source>
        <dbReference type="EMBL" id="KAK9931974.1"/>
    </source>
</evidence>
<dbReference type="EMBL" id="JBEDUW010000004">
    <property type="protein sequence ID" value="KAK9931974.1"/>
    <property type="molecule type" value="Genomic_DNA"/>
</dbReference>